<dbReference type="GO" id="GO:0023041">
    <property type="term" value="P:neuronal signal transduction"/>
    <property type="evidence" value="ECO:0007669"/>
    <property type="project" value="InterPro"/>
</dbReference>
<evidence type="ECO:0000313" key="10">
    <source>
        <dbReference type="Proteomes" id="UP000838878"/>
    </source>
</evidence>
<feature type="non-terminal residue" evidence="9">
    <location>
        <position position="775"/>
    </location>
</feature>
<dbReference type="GO" id="GO:0031965">
    <property type="term" value="C:nuclear membrane"/>
    <property type="evidence" value="ECO:0007669"/>
    <property type="project" value="UniProtKB-SubCell"/>
</dbReference>
<dbReference type="GO" id="GO:0008017">
    <property type="term" value="F:microtubule binding"/>
    <property type="evidence" value="ECO:0007669"/>
    <property type="project" value="TreeGrafter"/>
</dbReference>
<feature type="compositionally biased region" description="Basic and acidic residues" evidence="8">
    <location>
        <begin position="429"/>
        <end position="441"/>
    </location>
</feature>
<evidence type="ECO:0000256" key="4">
    <source>
        <dbReference type="ARBA" id="ARBA00022824"/>
    </source>
</evidence>
<feature type="compositionally biased region" description="Low complexity" evidence="8">
    <location>
        <begin position="233"/>
        <end position="248"/>
    </location>
</feature>
<feature type="region of interest" description="Disordered" evidence="8">
    <location>
        <begin position="715"/>
        <end position="775"/>
    </location>
</feature>
<gene>
    <name evidence="9" type="ORF">BINO364_LOCUS8108</name>
</gene>
<evidence type="ECO:0000256" key="5">
    <source>
        <dbReference type="ARBA" id="ARBA00022989"/>
    </source>
</evidence>
<comment type="subcellular location">
    <subcellularLocation>
        <location evidence="1">Nucleus membrane</location>
        <topology evidence="1">Multi-pass membrane protein</topology>
    </subcellularLocation>
    <subcellularLocation>
        <location evidence="2">Rough endoplasmic reticulum membrane</location>
        <topology evidence="2">Multi-pass membrane protein</topology>
    </subcellularLocation>
</comment>
<keyword evidence="7" id="KW-0539">Nucleus</keyword>
<dbReference type="AlphaFoldDB" id="A0A8J9ULG2"/>
<feature type="region of interest" description="Disordered" evidence="8">
    <location>
        <begin position="59"/>
        <end position="81"/>
    </location>
</feature>
<dbReference type="PANTHER" id="PTHR13289">
    <property type="entry name" value="PROTEIN PHOSPHATASE 1-BINDING PROTEIN BIFOCAL"/>
    <property type="match status" value="1"/>
</dbReference>
<reference evidence="9" key="1">
    <citation type="submission" date="2021-12" db="EMBL/GenBank/DDBJ databases">
        <authorList>
            <person name="Martin H S."/>
        </authorList>
    </citation>
    <scope>NUCLEOTIDE SEQUENCE</scope>
</reference>
<feature type="compositionally biased region" description="Basic and acidic residues" evidence="8">
    <location>
        <begin position="717"/>
        <end position="736"/>
    </location>
</feature>
<keyword evidence="6" id="KW-0472">Membrane</keyword>
<feature type="compositionally biased region" description="Basic and acidic residues" evidence="8">
    <location>
        <begin position="764"/>
        <end position="775"/>
    </location>
</feature>
<dbReference type="PANTHER" id="PTHR13289:SF3">
    <property type="entry name" value="BIFOCAL, ISOFORM F"/>
    <property type="match status" value="1"/>
</dbReference>
<keyword evidence="4" id="KW-0256">Endoplasmic reticulum</keyword>
<organism evidence="9 10">
    <name type="scientific">Brenthis ino</name>
    <name type="common">lesser marbled fritillary</name>
    <dbReference type="NCBI Taxonomy" id="405034"/>
    <lineage>
        <taxon>Eukaryota</taxon>
        <taxon>Metazoa</taxon>
        <taxon>Ecdysozoa</taxon>
        <taxon>Arthropoda</taxon>
        <taxon>Hexapoda</taxon>
        <taxon>Insecta</taxon>
        <taxon>Pterygota</taxon>
        <taxon>Neoptera</taxon>
        <taxon>Endopterygota</taxon>
        <taxon>Lepidoptera</taxon>
        <taxon>Glossata</taxon>
        <taxon>Ditrysia</taxon>
        <taxon>Papilionoidea</taxon>
        <taxon>Nymphalidae</taxon>
        <taxon>Heliconiinae</taxon>
        <taxon>Argynnini</taxon>
        <taxon>Brenthis</taxon>
    </lineage>
</organism>
<sequence>MVQFDKGTDGYLIVAYCRAALKMMVETILESSQDFGMSNGALPQWKRELLQRRAARARPPLAPAPPAPPPPPPPADDDEELRYGPGIVKRLKSRYLSLALREAPKRRPSVLRRAASLEHLLDERPPPAPRPHSRPARPVSLAAASYCALSAPQPRRDSVKRARSVDALSRLDSRDDPPHIPLQPPPQPPPPPPSPPPPLPRTARPPRRPTPLLRETERPPTDVVRSTLRKFESAPPRRTAPAARVSAVLRGLEALPRSSTPEPRGRSPSPAAADLSAIDEPEGAGLSVACETKTVSRAALEGIARAGSTVRYAFDAPKHGSHLPPLAATNPVLLGRSRLSASPRRVGVIRPMPAPTLDRSISSPTPNMDETDEKMEEPQRIVSPLPYDETPNKKDPPSAAVEPMLRSPEECPAIPQTNGNATPAVTREVTPEPEAKPELIETPRTPAPKLMNGHSTPPKPADTKPKGSFSRIGAAGIERAWTGAEDKQSPVGKEKKDSELKSGVAPWARSNVSGADSPSPATARRRAPAPAATSVVFNFSNRKEVPDYIENDGIVLRANRRNRFKAGEAGIVVLRPEALTAESESEEEDARPPSPCSVRFVNDNVVINGKSSMAARPTKATRDRAAKLKLQFDDSLTRTFEYPSEISLCEDGSPAPPSPAPAPAPALAPVDTNGEPHLTQPALLAPLAANTHIVSASLGRYTPSKTCADEFQLGLTRRPDPAPDSHNQHESERLEGEAAEAAAAGAGEEEDARPCGADNARSWSEARTHATDLLF</sequence>
<feature type="compositionally biased region" description="Basic and acidic residues" evidence="8">
    <location>
        <begin position="484"/>
        <end position="500"/>
    </location>
</feature>
<keyword evidence="10" id="KW-1185">Reference proteome</keyword>
<dbReference type="GO" id="GO:0030867">
    <property type="term" value="C:rough endoplasmic reticulum membrane"/>
    <property type="evidence" value="ECO:0007669"/>
    <property type="project" value="UniProtKB-SubCell"/>
</dbReference>
<dbReference type="InterPro" id="IPR019130">
    <property type="entry name" value="Macoilin"/>
</dbReference>
<feature type="region of interest" description="Disordered" evidence="8">
    <location>
        <begin position="647"/>
        <end position="678"/>
    </location>
</feature>
<evidence type="ECO:0000313" key="9">
    <source>
        <dbReference type="EMBL" id="CAH0722092.1"/>
    </source>
</evidence>
<feature type="compositionally biased region" description="Pro residues" evidence="8">
    <location>
        <begin position="654"/>
        <end position="666"/>
    </location>
</feature>
<keyword evidence="5" id="KW-1133">Transmembrane helix</keyword>
<feature type="compositionally biased region" description="Pro residues" evidence="8">
    <location>
        <begin position="179"/>
        <end position="200"/>
    </location>
</feature>
<dbReference type="Proteomes" id="UP000838878">
    <property type="component" value="Chromosome 3"/>
</dbReference>
<feature type="compositionally biased region" description="Pro residues" evidence="8">
    <location>
        <begin position="60"/>
        <end position="74"/>
    </location>
</feature>
<evidence type="ECO:0000256" key="7">
    <source>
        <dbReference type="ARBA" id="ARBA00023242"/>
    </source>
</evidence>
<dbReference type="OrthoDB" id="6517071at2759"/>
<feature type="compositionally biased region" description="Polar residues" evidence="8">
    <location>
        <begin position="359"/>
        <end position="368"/>
    </location>
</feature>
<accession>A0A8J9ULG2</accession>
<protein>
    <submittedName>
        <fullName evidence="9">Uncharacterized protein</fullName>
    </submittedName>
</protein>
<feature type="compositionally biased region" description="Basic and acidic residues" evidence="8">
    <location>
        <begin position="154"/>
        <end position="178"/>
    </location>
</feature>
<feature type="region of interest" description="Disordered" evidence="8">
    <location>
        <begin position="578"/>
        <end position="597"/>
    </location>
</feature>
<proteinExistence type="predicted"/>
<evidence type="ECO:0000256" key="1">
    <source>
        <dbReference type="ARBA" id="ARBA00004232"/>
    </source>
</evidence>
<evidence type="ECO:0000256" key="8">
    <source>
        <dbReference type="SAM" id="MobiDB-lite"/>
    </source>
</evidence>
<keyword evidence="3" id="KW-0812">Transmembrane</keyword>
<dbReference type="GO" id="GO:0006935">
    <property type="term" value="P:chemotaxis"/>
    <property type="evidence" value="ECO:0007669"/>
    <property type="project" value="TreeGrafter"/>
</dbReference>
<feature type="region of interest" description="Disordered" evidence="8">
    <location>
        <begin position="150"/>
        <end position="276"/>
    </location>
</feature>
<dbReference type="EMBL" id="OV170223">
    <property type="protein sequence ID" value="CAH0722092.1"/>
    <property type="molecule type" value="Genomic_DNA"/>
</dbReference>
<feature type="region of interest" description="Disordered" evidence="8">
    <location>
        <begin position="118"/>
        <end position="138"/>
    </location>
</feature>
<evidence type="ECO:0000256" key="2">
    <source>
        <dbReference type="ARBA" id="ARBA00004269"/>
    </source>
</evidence>
<evidence type="ECO:0000256" key="3">
    <source>
        <dbReference type="ARBA" id="ARBA00022692"/>
    </source>
</evidence>
<feature type="region of interest" description="Disordered" evidence="8">
    <location>
        <begin position="344"/>
        <end position="531"/>
    </location>
</feature>
<evidence type="ECO:0000256" key="6">
    <source>
        <dbReference type="ARBA" id="ARBA00023136"/>
    </source>
</evidence>
<name>A0A8J9ULG2_9NEOP</name>
<feature type="compositionally biased region" description="Low complexity" evidence="8">
    <location>
        <begin position="517"/>
        <end position="531"/>
    </location>
</feature>